<evidence type="ECO:0000256" key="5">
    <source>
        <dbReference type="SAM" id="MobiDB-lite"/>
    </source>
</evidence>
<feature type="compositionally biased region" description="Basic and acidic residues" evidence="5">
    <location>
        <begin position="782"/>
        <end position="859"/>
    </location>
</feature>
<proteinExistence type="predicted"/>
<feature type="region of interest" description="Disordered" evidence="5">
    <location>
        <begin position="180"/>
        <end position="211"/>
    </location>
</feature>
<keyword evidence="2 4" id="KW-0694">RNA-binding</keyword>
<dbReference type="Pfam" id="PF02037">
    <property type="entry name" value="SAP"/>
    <property type="match status" value="1"/>
</dbReference>
<evidence type="ECO:0000259" key="6">
    <source>
        <dbReference type="PROSITE" id="PS50102"/>
    </source>
</evidence>
<feature type="domain" description="SAP" evidence="7">
    <location>
        <begin position="20"/>
        <end position="54"/>
    </location>
</feature>
<dbReference type="Bgee" id="ENSLOCG00000013629">
    <property type="expression patterns" value="Expressed in camera-type eye and 13 other cell types or tissues"/>
</dbReference>
<feature type="compositionally biased region" description="Basic and acidic residues" evidence="5">
    <location>
        <begin position="499"/>
        <end position="527"/>
    </location>
</feature>
<dbReference type="EMBL" id="AHAT01024871">
    <property type="status" value="NOT_ANNOTATED_CDS"/>
    <property type="molecule type" value="Genomic_DNA"/>
</dbReference>
<dbReference type="PROSITE" id="PS50800">
    <property type="entry name" value="SAP"/>
    <property type="match status" value="1"/>
</dbReference>
<organism evidence="8 9">
    <name type="scientific">Lepisosteus oculatus</name>
    <name type="common">Spotted gar</name>
    <dbReference type="NCBI Taxonomy" id="7918"/>
    <lineage>
        <taxon>Eukaryota</taxon>
        <taxon>Metazoa</taxon>
        <taxon>Chordata</taxon>
        <taxon>Craniata</taxon>
        <taxon>Vertebrata</taxon>
        <taxon>Euteleostomi</taxon>
        <taxon>Actinopterygii</taxon>
        <taxon>Neopterygii</taxon>
        <taxon>Holostei</taxon>
        <taxon>Semionotiformes</taxon>
        <taxon>Lepisosteidae</taxon>
        <taxon>Lepisosteus</taxon>
    </lineage>
</organism>
<dbReference type="eggNOG" id="KOG4661">
    <property type="taxonomic scope" value="Eukaryota"/>
</dbReference>
<feature type="compositionally biased region" description="Basic and acidic residues" evidence="5">
    <location>
        <begin position="943"/>
        <end position="955"/>
    </location>
</feature>
<dbReference type="Proteomes" id="UP000018468">
    <property type="component" value="Linkage group LG3"/>
</dbReference>
<dbReference type="SMART" id="SM00513">
    <property type="entry name" value="SAP"/>
    <property type="match status" value="1"/>
</dbReference>
<keyword evidence="3" id="KW-0539">Nucleus</keyword>
<dbReference type="OMA" id="HEEMEGN"/>
<dbReference type="GO" id="GO:0005634">
    <property type="term" value="C:nucleus"/>
    <property type="evidence" value="ECO:0000318"/>
    <property type="project" value="GO_Central"/>
</dbReference>
<keyword evidence="9" id="KW-1185">Reference proteome</keyword>
<dbReference type="InterPro" id="IPR012677">
    <property type="entry name" value="Nucleotide-bd_a/b_plait_sf"/>
</dbReference>
<dbReference type="GO" id="GO:0050684">
    <property type="term" value="P:regulation of mRNA processing"/>
    <property type="evidence" value="ECO:0000318"/>
    <property type="project" value="GO_Central"/>
</dbReference>
<feature type="compositionally biased region" description="Gly residues" evidence="5">
    <location>
        <begin position="364"/>
        <end position="375"/>
    </location>
</feature>
<dbReference type="PROSITE" id="PS50102">
    <property type="entry name" value="RRM"/>
    <property type="match status" value="1"/>
</dbReference>
<evidence type="ECO:0000259" key="7">
    <source>
        <dbReference type="PROSITE" id="PS50800"/>
    </source>
</evidence>
<comment type="subcellular location">
    <subcellularLocation>
        <location evidence="1">Nucleus</location>
    </subcellularLocation>
</comment>
<dbReference type="STRING" id="7918.ENSLOCP00000016811"/>
<feature type="compositionally biased region" description="Low complexity" evidence="5">
    <location>
        <begin position="976"/>
        <end position="989"/>
    </location>
</feature>
<feature type="region of interest" description="Disordered" evidence="5">
    <location>
        <begin position="943"/>
        <end position="1018"/>
    </location>
</feature>
<accession>W5N852</accession>
<dbReference type="FunFam" id="3.30.70.330:FF:001167">
    <property type="entry name" value="SAFB-like, transcription modulator"/>
    <property type="match status" value="1"/>
</dbReference>
<dbReference type="Ensembl" id="ENSLOCT00000016841.1">
    <property type="protein sequence ID" value="ENSLOCP00000016811.1"/>
    <property type="gene ID" value="ENSLOCG00000013629.1"/>
</dbReference>
<dbReference type="SMART" id="SM00360">
    <property type="entry name" value="RRM"/>
    <property type="match status" value="1"/>
</dbReference>
<dbReference type="FunCoup" id="W5N852">
    <property type="interactions" value="1856"/>
</dbReference>
<feature type="region of interest" description="Disordered" evidence="5">
    <location>
        <begin position="64"/>
        <end position="83"/>
    </location>
</feature>
<dbReference type="Gene3D" id="3.30.70.330">
    <property type="match status" value="1"/>
</dbReference>
<dbReference type="Pfam" id="PF00076">
    <property type="entry name" value="RRM_1"/>
    <property type="match status" value="1"/>
</dbReference>
<feature type="compositionally biased region" description="Basic and acidic residues" evidence="5">
    <location>
        <begin position="741"/>
        <end position="772"/>
    </location>
</feature>
<dbReference type="InterPro" id="IPR000504">
    <property type="entry name" value="RRM_dom"/>
</dbReference>
<evidence type="ECO:0000256" key="4">
    <source>
        <dbReference type="PROSITE-ProRule" id="PRU00176"/>
    </source>
</evidence>
<dbReference type="GO" id="GO:0003723">
    <property type="term" value="F:RNA binding"/>
    <property type="evidence" value="ECO:0007669"/>
    <property type="project" value="UniProtKB-UniRule"/>
</dbReference>
<dbReference type="PANTHER" id="PTHR15683:SF5">
    <property type="entry name" value="SAFB-LIKE TRANSCRIPTION MODULATOR"/>
    <property type="match status" value="1"/>
</dbReference>
<feature type="compositionally biased region" description="Basic and acidic residues" evidence="5">
    <location>
        <begin position="265"/>
        <end position="276"/>
    </location>
</feature>
<dbReference type="InterPro" id="IPR051738">
    <property type="entry name" value="SAF_Modulators"/>
</dbReference>
<evidence type="ECO:0000313" key="9">
    <source>
        <dbReference type="Proteomes" id="UP000018468"/>
    </source>
</evidence>
<reference evidence="8" key="2">
    <citation type="submission" date="2025-08" db="UniProtKB">
        <authorList>
            <consortium name="Ensembl"/>
        </authorList>
    </citation>
    <scope>IDENTIFICATION</scope>
</reference>
<feature type="compositionally biased region" description="Basic and acidic residues" evidence="5">
    <location>
        <begin position="287"/>
        <end position="334"/>
    </location>
</feature>
<dbReference type="InterPro" id="IPR035979">
    <property type="entry name" value="RBD_domain_sf"/>
</dbReference>
<feature type="compositionally biased region" description="Basic and acidic residues" evidence="5">
    <location>
        <begin position="713"/>
        <end position="733"/>
    </location>
</feature>
<dbReference type="FunFam" id="1.10.720.30:FF:000010">
    <property type="entry name" value="SAFB-like transcription modulator isoform X2"/>
    <property type="match status" value="1"/>
</dbReference>
<evidence type="ECO:0000256" key="2">
    <source>
        <dbReference type="ARBA" id="ARBA00022884"/>
    </source>
</evidence>
<evidence type="ECO:0000313" key="8">
    <source>
        <dbReference type="Ensembl" id="ENSLOCP00000016811.1"/>
    </source>
</evidence>
<dbReference type="PANTHER" id="PTHR15683">
    <property type="entry name" value="SCAFFOLD ATTACHMENT FACTOR B-RELATED"/>
    <property type="match status" value="1"/>
</dbReference>
<feature type="domain" description="RRM" evidence="6">
    <location>
        <begin position="380"/>
        <end position="458"/>
    </location>
</feature>
<dbReference type="InterPro" id="IPR036361">
    <property type="entry name" value="SAP_dom_sf"/>
</dbReference>
<dbReference type="Gene3D" id="1.10.720.30">
    <property type="entry name" value="SAP domain"/>
    <property type="match status" value="1"/>
</dbReference>
<dbReference type="GO" id="GO:0043565">
    <property type="term" value="F:sequence-specific DNA binding"/>
    <property type="evidence" value="ECO:0000318"/>
    <property type="project" value="GO_Central"/>
</dbReference>
<feature type="compositionally biased region" description="Basic and acidic residues" evidence="5">
    <location>
        <begin position="454"/>
        <end position="485"/>
    </location>
</feature>
<feature type="compositionally biased region" description="Polar residues" evidence="5">
    <location>
        <begin position="337"/>
        <end position="348"/>
    </location>
</feature>
<sequence length="1018" mass="114984">FLIQFGKMASAAVATEIKKITELRVIDLKTELKRRNLDITGVKNVLIARLKQAIEEEGGDSDNIEIPLNADTPTRKNAKSKGRKLDADMDANLEEDSYCKLEKNRKHESTNALTEFQDILKYLNIRNILIHSLLFRRLKMKTTKKAHKGFQKESKNMEILPVGIWDWLSLGGDRDFFPLPITDGGDDLNPSDVTDTDDGTRENSKLLPSEDSLAEAEQAAGNESEAAVSIQEAEDDNISVTIQAEDAITLDVDGDDLLDTGKNVKLPDSEASKGCDELDASAEMSQEEDKKDEVKESHKDGKKDDGLKADPAKKESREASKKAELGDKEKDSGKKGPSSTGASGQAKSSSKDKDGKMTKDEKGGAGGGGGSGGSTGSSTRNLWVSGLSSNTKAADLKNLFGKYGKVFSAKVVTDARSPGSKCYGLVTMSSSAEVARCISHLDRTELHGQQISVDRVKSDPFKKEFSKKDGEEKTSSSKTSGEKRTATGVKTLSKTPVSSKKEEKKSEKPSDKESKETSKKQESKSAKTEAAGSGTDASKKEDKKHGRPKSPGKMVVIDQTKADPDFNKLRPPLRRGRFEKMEMLRSKRRILPNIGGKKDILPFEKMKEQRMRERLVRLERIRRAIELRRRREIAERERRERIRILREREEQEHLQRERERLEIERQKLERERMERERLERERIRIEQERRKEAERIAREREELRRQQEQLRYEQEKRNSLKRTRDVDHRRDDPYWNGNKKIQTDSESRLSHGSDYRHPGRFNDFHPRERGRFPEGASMRPPSFERRNRFESDVDGKKTRPPARRESSGFDRYPKAYDNSRRPEPPRAEIRDTDRREIRDKDERRTVTIPDRGRVEDMSHGRSPRHSGHGGWKAEAELSANKGSIRGGVRIRPERSGREGPGPSLRGVPSSSCGRSSFSSRDGGRAMMMGEQHFSDGRQVIVERHSRDQGPRKDWHGPSSHSTGYPDSRSLRDSRGSMMSPHSSHSAPPMNRIVQITNNSLSGGSGGGYKPFKGAPRRF</sequence>
<dbReference type="GeneTree" id="ENSGT00940000156573"/>
<dbReference type="InParanoid" id="W5N852"/>
<dbReference type="CDD" id="cd12678">
    <property type="entry name" value="RRM_SLTM"/>
    <property type="match status" value="1"/>
</dbReference>
<dbReference type="SUPFAM" id="SSF68906">
    <property type="entry name" value="SAP domain"/>
    <property type="match status" value="1"/>
</dbReference>
<dbReference type="AlphaFoldDB" id="W5N852"/>
<reference evidence="8" key="3">
    <citation type="submission" date="2025-09" db="UniProtKB">
        <authorList>
            <consortium name="Ensembl"/>
        </authorList>
    </citation>
    <scope>IDENTIFICATION</scope>
</reference>
<dbReference type="InterPro" id="IPR003034">
    <property type="entry name" value="SAP_dom"/>
</dbReference>
<reference evidence="9" key="1">
    <citation type="submission" date="2011-12" db="EMBL/GenBank/DDBJ databases">
        <title>The Draft Genome of Lepisosteus oculatus.</title>
        <authorList>
            <consortium name="The Broad Institute Genome Assembly &amp; Analysis Group"/>
            <consortium name="Computational R&amp;D Group"/>
            <consortium name="and Sequencing Platform"/>
            <person name="Di Palma F."/>
            <person name="Alfoldi J."/>
            <person name="Johnson J."/>
            <person name="Berlin A."/>
            <person name="Gnerre S."/>
            <person name="Jaffe D."/>
            <person name="MacCallum I."/>
            <person name="Young S."/>
            <person name="Walker B.J."/>
            <person name="Lander E.S."/>
            <person name="Lindblad-Toh K."/>
        </authorList>
    </citation>
    <scope>NUCLEOTIDE SEQUENCE [LARGE SCALE GENOMIC DNA]</scope>
</reference>
<dbReference type="GO" id="GO:0006357">
    <property type="term" value="P:regulation of transcription by RNA polymerase II"/>
    <property type="evidence" value="ECO:0000318"/>
    <property type="project" value="GO_Central"/>
</dbReference>
<feature type="compositionally biased region" description="Low complexity" evidence="5">
    <location>
        <begin position="905"/>
        <end position="920"/>
    </location>
</feature>
<feature type="region of interest" description="Disordered" evidence="5">
    <location>
        <begin position="261"/>
        <end position="383"/>
    </location>
</feature>
<feature type="region of interest" description="Disordered" evidence="5">
    <location>
        <begin position="713"/>
        <end position="924"/>
    </location>
</feature>
<feature type="region of interest" description="Disordered" evidence="5">
    <location>
        <begin position="445"/>
        <end position="578"/>
    </location>
</feature>
<evidence type="ECO:0000256" key="1">
    <source>
        <dbReference type="ARBA" id="ARBA00004123"/>
    </source>
</evidence>
<dbReference type="SUPFAM" id="SSF54928">
    <property type="entry name" value="RNA-binding domain, RBD"/>
    <property type="match status" value="1"/>
</dbReference>
<protein>
    <submittedName>
        <fullName evidence="8">SAFB-like, transcription modulator</fullName>
    </submittedName>
</protein>
<name>W5N852_LEPOC</name>
<feature type="compositionally biased region" description="Basic and acidic residues" evidence="5">
    <location>
        <begin position="349"/>
        <end position="363"/>
    </location>
</feature>
<evidence type="ECO:0000256" key="3">
    <source>
        <dbReference type="ARBA" id="ARBA00023242"/>
    </source>
</evidence>